<dbReference type="EMBL" id="CP036299">
    <property type="protein sequence ID" value="QDV31019.1"/>
    <property type="molecule type" value="Genomic_DNA"/>
</dbReference>
<keyword evidence="1" id="KW-1133">Transmembrane helix</keyword>
<accession>A0A518GR12</accession>
<keyword evidence="1" id="KW-0472">Membrane</keyword>
<dbReference type="Proteomes" id="UP000315349">
    <property type="component" value="Chromosome"/>
</dbReference>
<feature type="transmembrane region" description="Helical" evidence="1">
    <location>
        <begin position="20"/>
        <end position="39"/>
    </location>
</feature>
<sequence length="90" mass="9973">MEDASQESQKSVAADTLNSWRSMGWFLLLAGSVLLLLNALESVESLDWMPSIWFMNRTLWWMIAILMAGGGLYTLSTVSVGDEDDVTPSD</sequence>
<organism evidence="2 3">
    <name type="scientific">Planctopirus ephydatiae</name>
    <dbReference type="NCBI Taxonomy" id="2528019"/>
    <lineage>
        <taxon>Bacteria</taxon>
        <taxon>Pseudomonadati</taxon>
        <taxon>Planctomycetota</taxon>
        <taxon>Planctomycetia</taxon>
        <taxon>Planctomycetales</taxon>
        <taxon>Planctomycetaceae</taxon>
        <taxon>Planctopirus</taxon>
    </lineage>
</organism>
<dbReference type="RefSeq" id="WP_145301272.1">
    <property type="nucleotide sequence ID" value="NZ_CP036299.1"/>
</dbReference>
<dbReference type="KEGG" id="peh:Spb1_29560"/>
<evidence type="ECO:0000313" key="2">
    <source>
        <dbReference type="EMBL" id="QDV31019.1"/>
    </source>
</evidence>
<gene>
    <name evidence="2" type="ORF">Spb1_29560</name>
</gene>
<reference evidence="2 3" key="1">
    <citation type="submission" date="2019-02" db="EMBL/GenBank/DDBJ databases">
        <title>Deep-cultivation of Planctomycetes and their phenomic and genomic characterization uncovers novel biology.</title>
        <authorList>
            <person name="Wiegand S."/>
            <person name="Jogler M."/>
            <person name="Boedeker C."/>
            <person name="Pinto D."/>
            <person name="Vollmers J."/>
            <person name="Rivas-Marin E."/>
            <person name="Kohn T."/>
            <person name="Peeters S.H."/>
            <person name="Heuer A."/>
            <person name="Rast P."/>
            <person name="Oberbeckmann S."/>
            <person name="Bunk B."/>
            <person name="Jeske O."/>
            <person name="Meyerdierks A."/>
            <person name="Storesund J.E."/>
            <person name="Kallscheuer N."/>
            <person name="Luecker S."/>
            <person name="Lage O.M."/>
            <person name="Pohl T."/>
            <person name="Merkel B.J."/>
            <person name="Hornburger P."/>
            <person name="Mueller R.-W."/>
            <person name="Bruemmer F."/>
            <person name="Labrenz M."/>
            <person name="Spormann A.M."/>
            <person name="Op den Camp H."/>
            <person name="Overmann J."/>
            <person name="Amann R."/>
            <person name="Jetten M.S.M."/>
            <person name="Mascher T."/>
            <person name="Medema M.H."/>
            <person name="Devos D.P."/>
            <person name="Kaster A.-K."/>
            <person name="Ovreas L."/>
            <person name="Rohde M."/>
            <person name="Galperin M.Y."/>
            <person name="Jogler C."/>
        </authorList>
    </citation>
    <scope>NUCLEOTIDE SEQUENCE [LARGE SCALE GENOMIC DNA]</scope>
    <source>
        <strain evidence="2 3">Spb1</strain>
    </source>
</reference>
<evidence type="ECO:0000256" key="1">
    <source>
        <dbReference type="SAM" id="Phobius"/>
    </source>
</evidence>
<dbReference type="AlphaFoldDB" id="A0A518GR12"/>
<dbReference type="OrthoDB" id="215257at2"/>
<name>A0A518GR12_9PLAN</name>
<feature type="transmembrane region" description="Helical" evidence="1">
    <location>
        <begin position="59"/>
        <end position="80"/>
    </location>
</feature>
<keyword evidence="1" id="KW-0812">Transmembrane</keyword>
<evidence type="ECO:0000313" key="3">
    <source>
        <dbReference type="Proteomes" id="UP000315349"/>
    </source>
</evidence>
<protein>
    <submittedName>
        <fullName evidence="2">Uncharacterized protein</fullName>
    </submittedName>
</protein>
<keyword evidence="3" id="KW-1185">Reference proteome</keyword>
<proteinExistence type="predicted"/>